<keyword evidence="2" id="KW-1003">Cell membrane</keyword>
<feature type="transmembrane region" description="Helical" evidence="8">
    <location>
        <begin position="12"/>
        <end position="29"/>
    </location>
</feature>
<dbReference type="RefSeq" id="WP_088593476.1">
    <property type="nucleotide sequence ID" value="NZ_CP022022.1"/>
</dbReference>
<feature type="transmembrane region" description="Helical" evidence="8">
    <location>
        <begin position="358"/>
        <end position="376"/>
    </location>
</feature>
<dbReference type="InterPro" id="IPR002656">
    <property type="entry name" value="Acyl_transf_3_dom"/>
</dbReference>
<keyword evidence="5 8" id="KW-1133">Transmembrane helix</keyword>
<feature type="transmembrane region" description="Helical" evidence="8">
    <location>
        <begin position="257"/>
        <end position="274"/>
    </location>
</feature>
<evidence type="ECO:0000256" key="6">
    <source>
        <dbReference type="ARBA" id="ARBA00023136"/>
    </source>
</evidence>
<dbReference type="GO" id="GO:0009103">
    <property type="term" value="P:lipopolysaccharide biosynthetic process"/>
    <property type="evidence" value="ECO:0007669"/>
    <property type="project" value="TreeGrafter"/>
</dbReference>
<evidence type="ECO:0000256" key="1">
    <source>
        <dbReference type="ARBA" id="ARBA00004651"/>
    </source>
</evidence>
<keyword evidence="6 8" id="KW-0472">Membrane</keyword>
<dbReference type="Pfam" id="PF19040">
    <property type="entry name" value="SGNH"/>
    <property type="match status" value="1"/>
</dbReference>
<feature type="transmembrane region" description="Helical" evidence="8">
    <location>
        <begin position="101"/>
        <end position="119"/>
    </location>
</feature>
<reference evidence="12" key="1">
    <citation type="submission" date="2017-06" db="EMBL/GenBank/DDBJ databases">
        <title>Complete genome sequence of Capnocytophaga sp. KCOM 1579 (=ChDC OS43) isolated from a human refractory periapical abscess lesion.</title>
        <authorList>
            <person name="Kook J.-K."/>
            <person name="Park S.-N."/>
            <person name="Lim Y.K."/>
            <person name="Roh H."/>
        </authorList>
    </citation>
    <scope>NUCLEOTIDE SEQUENCE [LARGE SCALE GENOMIC DNA]</scope>
    <source>
        <strain evidence="12">ChDC OS43</strain>
    </source>
</reference>
<evidence type="ECO:0000256" key="8">
    <source>
        <dbReference type="SAM" id="Phobius"/>
    </source>
</evidence>
<feature type="transmembrane region" description="Helical" evidence="8">
    <location>
        <begin position="168"/>
        <end position="185"/>
    </location>
</feature>
<dbReference type="SUPFAM" id="SSF52266">
    <property type="entry name" value="SGNH hydrolase"/>
    <property type="match status" value="1"/>
</dbReference>
<dbReference type="GO" id="GO:0016747">
    <property type="term" value="F:acyltransferase activity, transferring groups other than amino-acyl groups"/>
    <property type="evidence" value="ECO:0007669"/>
    <property type="project" value="InterPro"/>
</dbReference>
<organism evidence="11 12">
    <name type="scientific">Capnocytophaga endodontalis</name>
    <dbReference type="NCBI Taxonomy" id="2708117"/>
    <lineage>
        <taxon>Bacteria</taxon>
        <taxon>Pseudomonadati</taxon>
        <taxon>Bacteroidota</taxon>
        <taxon>Flavobacteriia</taxon>
        <taxon>Flavobacteriales</taxon>
        <taxon>Flavobacteriaceae</taxon>
        <taxon>Capnocytophaga</taxon>
    </lineage>
</organism>
<evidence type="ECO:0000256" key="7">
    <source>
        <dbReference type="ARBA" id="ARBA00023315"/>
    </source>
</evidence>
<dbReference type="InterPro" id="IPR050879">
    <property type="entry name" value="Acyltransferase_3"/>
</dbReference>
<dbReference type="GO" id="GO:0016788">
    <property type="term" value="F:hydrolase activity, acting on ester bonds"/>
    <property type="evidence" value="ECO:0007669"/>
    <property type="project" value="UniProtKB-ARBA"/>
</dbReference>
<dbReference type="EMBL" id="CP022022">
    <property type="protein sequence ID" value="ASF42312.1"/>
    <property type="molecule type" value="Genomic_DNA"/>
</dbReference>
<dbReference type="KEGG" id="capn:CBG49_03985"/>
<name>A0A1Z4BM30_9FLAO</name>
<dbReference type="InterPro" id="IPR043968">
    <property type="entry name" value="SGNH"/>
</dbReference>
<feature type="transmembrane region" description="Helical" evidence="8">
    <location>
        <begin position="295"/>
        <end position="314"/>
    </location>
</feature>
<comment type="subcellular location">
    <subcellularLocation>
        <location evidence="1">Cell membrane</location>
        <topology evidence="1">Multi-pass membrane protein</topology>
    </subcellularLocation>
</comment>
<feature type="transmembrane region" description="Helical" evidence="8">
    <location>
        <begin position="320"/>
        <end position="342"/>
    </location>
</feature>
<evidence type="ECO:0000256" key="3">
    <source>
        <dbReference type="ARBA" id="ARBA00022679"/>
    </source>
</evidence>
<dbReference type="Pfam" id="PF01757">
    <property type="entry name" value="Acyl_transf_3"/>
    <property type="match status" value="1"/>
</dbReference>
<feature type="transmembrane region" description="Helical" evidence="8">
    <location>
        <begin position="197"/>
        <end position="219"/>
    </location>
</feature>
<feature type="transmembrane region" description="Helical" evidence="8">
    <location>
        <begin position="35"/>
        <end position="55"/>
    </location>
</feature>
<evidence type="ECO:0000259" key="9">
    <source>
        <dbReference type="Pfam" id="PF01757"/>
    </source>
</evidence>
<dbReference type="Gene3D" id="3.40.50.1110">
    <property type="entry name" value="SGNH hydrolase"/>
    <property type="match status" value="1"/>
</dbReference>
<feature type="transmembrane region" description="Helical" evidence="8">
    <location>
        <begin position="76"/>
        <end position="95"/>
    </location>
</feature>
<evidence type="ECO:0000259" key="10">
    <source>
        <dbReference type="Pfam" id="PF19040"/>
    </source>
</evidence>
<feature type="domain" description="Acyltransferase 3" evidence="9">
    <location>
        <begin position="10"/>
        <end position="339"/>
    </location>
</feature>
<dbReference type="AlphaFoldDB" id="A0A1Z4BM30"/>
<keyword evidence="4 8" id="KW-0812">Transmembrane</keyword>
<evidence type="ECO:0000256" key="2">
    <source>
        <dbReference type="ARBA" id="ARBA00022475"/>
    </source>
</evidence>
<keyword evidence="3 11" id="KW-0808">Transferase</keyword>
<sequence length="629" mass="71979">MLKKNTYRPDIDGLRALAVLAVVLFHLSPTLLPNGFLGVDIFFVISGFLITTILYREMEQNNFSFANFYNRRIRRILPVCFVVIVVGLLLTRWLFLTKDFYSVANSAVASVFFLSNFYFARVGGYFDIATEERPFNHIWSLSVEEQFYFIFPLLLWLVFKSKFLRKHIIAVLLSTMFFLLCLSFLPLEKIGIHLDAYYLPHLRMIELLTGSLLAVILCLKGNHLSVQMSNILGSSTLVIVIACLCVKNVFVPPFFPGVTSLLLCVPTALLIVANEKGSYVKKLFSIPPIVWIGKLSYSLYLWHWVVLAMCRYFLGVGDLPFGVALGAFILMFLLSIITYYFVEQPFRKKKYTFKKSFLYLYLLPLIVVIAISYSLYQAKIPELQKTSSHFPPVVCEKCTTSKDTLQTLGDTKSLYPKKILFVGDSHTSHLSPFIDIVGKKEGWKADVLSAGACPSLLNTQGWKPSPECQKALDYLQEHYLQYNVIFLVNSYTTDRENIPAYTQKFIATIRTLLAAGKDVYVLNSSANFDYDVQRNQKLKEQVGIQYFTSLRGEKYKKNYERWERFASTLKTEFPTLHIIDLSHYIPNDGCIAGKPIMYDTNHFNTYGAQQIAALFIANGEKLLKLEDRR</sequence>
<accession>A0A1Z4BM30</accession>
<evidence type="ECO:0000256" key="4">
    <source>
        <dbReference type="ARBA" id="ARBA00022692"/>
    </source>
</evidence>
<protein>
    <submittedName>
        <fullName evidence="11">Acyltransferase</fullName>
    </submittedName>
</protein>
<evidence type="ECO:0000256" key="5">
    <source>
        <dbReference type="ARBA" id="ARBA00022989"/>
    </source>
</evidence>
<gene>
    <name evidence="11" type="ORF">CBG49_03985</name>
</gene>
<dbReference type="InterPro" id="IPR036514">
    <property type="entry name" value="SGNH_hydro_sf"/>
</dbReference>
<feature type="domain" description="SGNH" evidence="10">
    <location>
        <begin position="404"/>
        <end position="616"/>
    </location>
</feature>
<evidence type="ECO:0000313" key="11">
    <source>
        <dbReference type="EMBL" id="ASF42312.1"/>
    </source>
</evidence>
<evidence type="ECO:0000313" key="12">
    <source>
        <dbReference type="Proteomes" id="UP000197007"/>
    </source>
</evidence>
<dbReference type="GO" id="GO:0005886">
    <property type="term" value="C:plasma membrane"/>
    <property type="evidence" value="ECO:0007669"/>
    <property type="project" value="UniProtKB-SubCell"/>
</dbReference>
<dbReference type="PANTHER" id="PTHR23028:SF53">
    <property type="entry name" value="ACYL_TRANSF_3 DOMAIN-CONTAINING PROTEIN"/>
    <property type="match status" value="1"/>
</dbReference>
<dbReference type="PANTHER" id="PTHR23028">
    <property type="entry name" value="ACETYLTRANSFERASE"/>
    <property type="match status" value="1"/>
</dbReference>
<dbReference type="Proteomes" id="UP000197007">
    <property type="component" value="Chromosome"/>
</dbReference>
<keyword evidence="12" id="KW-1185">Reference proteome</keyword>
<feature type="transmembrane region" description="Helical" evidence="8">
    <location>
        <begin position="231"/>
        <end position="251"/>
    </location>
</feature>
<keyword evidence="7 11" id="KW-0012">Acyltransferase</keyword>
<proteinExistence type="predicted"/>